<dbReference type="InterPro" id="IPR012341">
    <property type="entry name" value="6hp_glycosidase-like_sf"/>
</dbReference>
<feature type="signal peptide" evidence="10">
    <location>
        <begin position="1"/>
        <end position="20"/>
    </location>
</feature>
<evidence type="ECO:0000256" key="3">
    <source>
        <dbReference type="ARBA" id="ARBA00022729"/>
    </source>
</evidence>
<gene>
    <name evidence="11" type="ORF">EOD42_11000</name>
</gene>
<dbReference type="PRINTS" id="PR00735">
    <property type="entry name" value="GLHYDRLASE8"/>
</dbReference>
<evidence type="ECO:0000256" key="6">
    <source>
        <dbReference type="ARBA" id="ARBA00023295"/>
    </source>
</evidence>
<dbReference type="GO" id="GO:0030245">
    <property type="term" value="P:cellulose catabolic process"/>
    <property type="evidence" value="ECO:0007669"/>
    <property type="project" value="UniProtKB-KW"/>
</dbReference>
<dbReference type="EMBL" id="SACL01000003">
    <property type="protein sequence ID" value="RVT96922.1"/>
    <property type="molecule type" value="Genomic_DNA"/>
</dbReference>
<dbReference type="RefSeq" id="WP_127787569.1">
    <property type="nucleotide sequence ID" value="NZ_SACL01000003.1"/>
</dbReference>
<dbReference type="PROSITE" id="PS00812">
    <property type="entry name" value="GLYCOSYL_HYDROL_F8"/>
    <property type="match status" value="1"/>
</dbReference>
<dbReference type="SUPFAM" id="SSF48208">
    <property type="entry name" value="Six-hairpin glycosidases"/>
    <property type="match status" value="1"/>
</dbReference>
<evidence type="ECO:0000256" key="2">
    <source>
        <dbReference type="ARBA" id="ARBA00009209"/>
    </source>
</evidence>
<evidence type="ECO:0000256" key="9">
    <source>
        <dbReference type="RuleBase" id="RU361167"/>
    </source>
</evidence>
<evidence type="ECO:0000256" key="8">
    <source>
        <dbReference type="PROSITE-ProRule" id="PRU10058"/>
    </source>
</evidence>
<protein>
    <recommendedName>
        <fullName evidence="9">Glucanase</fullName>
        <ecNumber evidence="9">3.2.1.-</ecNumber>
    </recommendedName>
</protein>
<keyword evidence="6 9" id="KW-0326">Glycosidase</keyword>
<dbReference type="OrthoDB" id="9766708at2"/>
<dbReference type="Gene3D" id="1.50.10.10">
    <property type="match status" value="1"/>
</dbReference>
<keyword evidence="4 9" id="KW-0378">Hydrolase</keyword>
<comment type="similarity">
    <text evidence="2 9">Belongs to the glycosyl hydrolase 8 (cellulase D) family.</text>
</comment>
<keyword evidence="7 9" id="KW-0624">Polysaccharide degradation</keyword>
<keyword evidence="3 10" id="KW-0732">Signal</keyword>
<dbReference type="GO" id="GO:0008810">
    <property type="term" value="F:cellulase activity"/>
    <property type="evidence" value="ECO:0007669"/>
    <property type="project" value="UniProtKB-EC"/>
</dbReference>
<evidence type="ECO:0000256" key="1">
    <source>
        <dbReference type="ARBA" id="ARBA00000966"/>
    </source>
</evidence>
<keyword evidence="12" id="KW-1185">Reference proteome</keyword>
<sequence>MPISRRSALCLAAATCSVGAAGPAAPALAQVAGGPAQARVTEVWGQFRLRFMAPEGRIIDTGNQNVSHSEGQSYGMMLAVSSDDRPSFDRLWNWTRRNLRRPRDHLTAWRWKPNVQQPVEDLNNATDGDLMIAWALLKAAETWNAPEYREQAVAIGRDILRLVVRSAGGMTVLLPGARGFERRESVTINPSYYCFPAIRALAGAVPDPAWVRIAADGLQILRAARFGRWNLPPDWLTLSRGDRRLSLPDNWAPRFSYDAVRVPLFLGWAGLGQEPAVQSAAIFWADPSHQRLPAWTDFSSNAVSPYGASPGIAAIAAFSAAVSGRGLRTPAALPQTDPMPDYYSGVLTALVSLARRDSGADFW</sequence>
<feature type="active site" description="Nucleophile" evidence="8">
    <location>
        <position position="127"/>
    </location>
</feature>
<dbReference type="AlphaFoldDB" id="A0A437MH12"/>
<dbReference type="PROSITE" id="PS51318">
    <property type="entry name" value="TAT"/>
    <property type="match status" value="1"/>
</dbReference>
<comment type="catalytic activity">
    <reaction evidence="1">
        <text>Endohydrolysis of (1-&gt;4)-beta-D-glucosidic linkages in cellulose, lichenin and cereal beta-D-glucans.</text>
        <dbReference type="EC" id="3.2.1.4"/>
    </reaction>
</comment>
<keyword evidence="7 9" id="KW-0119">Carbohydrate metabolism</keyword>
<dbReference type="Pfam" id="PF01270">
    <property type="entry name" value="Glyco_hydro_8"/>
    <property type="match status" value="1"/>
</dbReference>
<keyword evidence="5" id="KW-0136">Cellulose degradation</keyword>
<dbReference type="InterPro" id="IPR002037">
    <property type="entry name" value="Glyco_hydro_8"/>
</dbReference>
<evidence type="ECO:0000313" key="11">
    <source>
        <dbReference type="EMBL" id="RVT96922.1"/>
    </source>
</evidence>
<dbReference type="Proteomes" id="UP000282957">
    <property type="component" value="Unassembled WGS sequence"/>
</dbReference>
<dbReference type="InterPro" id="IPR008928">
    <property type="entry name" value="6-hairpin_glycosidase_sf"/>
</dbReference>
<evidence type="ECO:0000313" key="12">
    <source>
        <dbReference type="Proteomes" id="UP000282957"/>
    </source>
</evidence>
<name>A0A437MH12_9PROT</name>
<dbReference type="InterPro" id="IPR006311">
    <property type="entry name" value="TAT_signal"/>
</dbReference>
<accession>A0A437MH12</accession>
<feature type="chain" id="PRO_5019044876" description="Glucanase" evidence="10">
    <location>
        <begin position="21"/>
        <end position="363"/>
    </location>
</feature>
<evidence type="ECO:0000256" key="4">
    <source>
        <dbReference type="ARBA" id="ARBA00022801"/>
    </source>
</evidence>
<evidence type="ECO:0000256" key="7">
    <source>
        <dbReference type="ARBA" id="ARBA00023326"/>
    </source>
</evidence>
<dbReference type="InterPro" id="IPR019834">
    <property type="entry name" value="Glyco_hydro_8_CS"/>
</dbReference>
<evidence type="ECO:0000256" key="10">
    <source>
        <dbReference type="SAM" id="SignalP"/>
    </source>
</evidence>
<comment type="caution">
    <text evidence="11">The sequence shown here is derived from an EMBL/GenBank/DDBJ whole genome shotgun (WGS) entry which is preliminary data.</text>
</comment>
<organism evidence="11 12">
    <name type="scientific">Rhodovarius crocodyli</name>
    <dbReference type="NCBI Taxonomy" id="1979269"/>
    <lineage>
        <taxon>Bacteria</taxon>
        <taxon>Pseudomonadati</taxon>
        <taxon>Pseudomonadota</taxon>
        <taxon>Alphaproteobacteria</taxon>
        <taxon>Acetobacterales</taxon>
        <taxon>Roseomonadaceae</taxon>
        <taxon>Rhodovarius</taxon>
    </lineage>
</organism>
<proteinExistence type="inferred from homology"/>
<reference evidence="11 12" key="1">
    <citation type="submission" date="2019-01" db="EMBL/GenBank/DDBJ databases">
        <authorList>
            <person name="Chen W.-M."/>
        </authorList>
    </citation>
    <scope>NUCLEOTIDE SEQUENCE [LARGE SCALE GENOMIC DNA]</scope>
    <source>
        <strain evidence="11 12">CCP-6</strain>
    </source>
</reference>
<evidence type="ECO:0000256" key="5">
    <source>
        <dbReference type="ARBA" id="ARBA00023001"/>
    </source>
</evidence>
<dbReference type="EC" id="3.2.1.-" evidence="9"/>